<reference evidence="1 2" key="1">
    <citation type="journal article" date="2022" name="bioRxiv">
        <title>Genomics of Preaxostyla Flagellates Illuminates Evolutionary Transitions and the Path Towards Mitochondrial Loss.</title>
        <authorList>
            <person name="Novak L.V.F."/>
            <person name="Treitli S.C."/>
            <person name="Pyrih J."/>
            <person name="Halakuc P."/>
            <person name="Pipaliya S.V."/>
            <person name="Vacek V."/>
            <person name="Brzon O."/>
            <person name="Soukal P."/>
            <person name="Eme L."/>
            <person name="Dacks J.B."/>
            <person name="Karnkowska A."/>
            <person name="Elias M."/>
            <person name="Hampl V."/>
        </authorList>
    </citation>
    <scope>NUCLEOTIDE SEQUENCE [LARGE SCALE GENOMIC DNA]</scope>
    <source>
        <strain evidence="1">NAU3</strain>
        <tissue evidence="1">Gut</tissue>
    </source>
</reference>
<keyword evidence="2" id="KW-1185">Reference proteome</keyword>
<name>A0ABQ9Y567_9EUKA</name>
<sequence>MVHPHKSSFQSIVLDDPSFPDLVIQSLQLNNQDIRYYLIDALINISRTFLGMKKRFCSHDLVRRMFESVDFVSLPLSDTQIHVELTQFITLMVAPIEEDAEQYFNQLQFLRVTVFEPATQYIIFIFRNLDRLSLEDKDQDRLEISLCRLHRHLNNMELHSDEHDVEVVPELVKWEVRQMVEMEDEDHFEEVFESVANRTEEWKRWKRERQKRREVLLREVGLDDAFELRVVGIEKDAPRNVKKIASKLRVLSSFNSDEG</sequence>
<gene>
    <name evidence="1" type="ORF">BLNAU_6141</name>
</gene>
<dbReference type="Proteomes" id="UP001281761">
    <property type="component" value="Unassembled WGS sequence"/>
</dbReference>
<evidence type="ECO:0000313" key="2">
    <source>
        <dbReference type="Proteomes" id="UP001281761"/>
    </source>
</evidence>
<dbReference type="EMBL" id="JARBJD010000034">
    <property type="protein sequence ID" value="KAK2958892.1"/>
    <property type="molecule type" value="Genomic_DNA"/>
</dbReference>
<accession>A0ABQ9Y567</accession>
<organism evidence="1 2">
    <name type="scientific">Blattamonas nauphoetae</name>
    <dbReference type="NCBI Taxonomy" id="2049346"/>
    <lineage>
        <taxon>Eukaryota</taxon>
        <taxon>Metamonada</taxon>
        <taxon>Preaxostyla</taxon>
        <taxon>Oxymonadida</taxon>
        <taxon>Blattamonas</taxon>
    </lineage>
</organism>
<evidence type="ECO:0000313" key="1">
    <source>
        <dbReference type="EMBL" id="KAK2958892.1"/>
    </source>
</evidence>
<protein>
    <submittedName>
        <fullName evidence="1">Uncharacterized protein</fullName>
    </submittedName>
</protein>
<proteinExistence type="predicted"/>
<comment type="caution">
    <text evidence="1">The sequence shown here is derived from an EMBL/GenBank/DDBJ whole genome shotgun (WGS) entry which is preliminary data.</text>
</comment>